<dbReference type="RefSeq" id="XP_002292980.1">
    <property type="nucleotide sequence ID" value="XM_002292944.1"/>
</dbReference>
<dbReference type="AlphaFoldDB" id="B8CA42"/>
<dbReference type="EMBL" id="CM000647">
    <property type="protein sequence ID" value="EED89441.1"/>
    <property type="molecule type" value="Genomic_DNA"/>
</dbReference>
<name>B8CA42_THAPS</name>
<reference evidence="1 2" key="1">
    <citation type="journal article" date="2004" name="Science">
        <title>The genome of the diatom Thalassiosira pseudonana: ecology, evolution, and metabolism.</title>
        <authorList>
            <person name="Armbrust E.V."/>
            <person name="Berges J.A."/>
            <person name="Bowler C."/>
            <person name="Green B.R."/>
            <person name="Martinez D."/>
            <person name="Putnam N.H."/>
            <person name="Zhou S."/>
            <person name="Allen A.E."/>
            <person name="Apt K.E."/>
            <person name="Bechner M."/>
            <person name="Brzezinski M.A."/>
            <person name="Chaal B.K."/>
            <person name="Chiovitti A."/>
            <person name="Davis A.K."/>
            <person name="Demarest M.S."/>
            <person name="Detter J.C."/>
            <person name="Glavina T."/>
            <person name="Goodstein D."/>
            <person name="Hadi M.Z."/>
            <person name="Hellsten U."/>
            <person name="Hildebrand M."/>
            <person name="Jenkins B.D."/>
            <person name="Jurka J."/>
            <person name="Kapitonov V.V."/>
            <person name="Kroger N."/>
            <person name="Lau W.W."/>
            <person name="Lane T.W."/>
            <person name="Larimer F.W."/>
            <person name="Lippmeier J.C."/>
            <person name="Lucas S."/>
            <person name="Medina M."/>
            <person name="Montsant A."/>
            <person name="Obornik M."/>
            <person name="Parker M.S."/>
            <person name="Palenik B."/>
            <person name="Pazour G.J."/>
            <person name="Richardson P.M."/>
            <person name="Rynearson T.A."/>
            <person name="Saito M.A."/>
            <person name="Schwartz D.C."/>
            <person name="Thamatrakoln K."/>
            <person name="Valentin K."/>
            <person name="Vardi A."/>
            <person name="Wilkerson F.P."/>
            <person name="Rokhsar D.S."/>
        </authorList>
    </citation>
    <scope>NUCLEOTIDE SEQUENCE [LARGE SCALE GENOMIC DNA]</scope>
    <source>
        <strain evidence="1 2">CCMP1335</strain>
    </source>
</reference>
<dbReference type="InParanoid" id="B8CA42"/>
<accession>B8CA42</accession>
<dbReference type="Proteomes" id="UP000001449">
    <property type="component" value="Chromosome 12"/>
</dbReference>
<protein>
    <submittedName>
        <fullName evidence="1">Uncharacterized protein</fullName>
    </submittedName>
</protein>
<dbReference type="HOGENOM" id="CLU_1059538_0_0_1"/>
<evidence type="ECO:0000313" key="2">
    <source>
        <dbReference type="Proteomes" id="UP000001449"/>
    </source>
</evidence>
<dbReference type="PaxDb" id="35128-Thaps9007"/>
<dbReference type="KEGG" id="tps:THAPSDRAFT_9007"/>
<sequence>MAATQLLSVARASGRCPPSLIGEDRIINGGAFELTLSRALDSNNGEWRLVVSPDGRRGGLVVLSLTELGKYWAAAEGPVASAAGGFNGREVSASHTSHSDELGDGCSPPRLRPYCLPFSVLEPKDSGLHLMNSLSSRSSLYLTPFTQFVGLILSTEPSASQGFANAMKMIYHRPHYFWPSRYHVGVRFLGRGSAKDLGEIFAVTKGGVGTFSELPLVAILGDVRLQKLRSLPLVDHLMGIPLLSKPNSFSTAYLWKTVFPTCR</sequence>
<dbReference type="GeneID" id="7445786"/>
<keyword evidence="2" id="KW-1185">Reference proteome</keyword>
<evidence type="ECO:0000313" key="1">
    <source>
        <dbReference type="EMBL" id="EED89441.1"/>
    </source>
</evidence>
<organism evidence="1 2">
    <name type="scientific">Thalassiosira pseudonana</name>
    <name type="common">Marine diatom</name>
    <name type="synonym">Cyclotella nana</name>
    <dbReference type="NCBI Taxonomy" id="35128"/>
    <lineage>
        <taxon>Eukaryota</taxon>
        <taxon>Sar</taxon>
        <taxon>Stramenopiles</taxon>
        <taxon>Ochrophyta</taxon>
        <taxon>Bacillariophyta</taxon>
        <taxon>Coscinodiscophyceae</taxon>
        <taxon>Thalassiosirophycidae</taxon>
        <taxon>Thalassiosirales</taxon>
        <taxon>Thalassiosiraceae</taxon>
        <taxon>Thalassiosira</taxon>
    </lineage>
</organism>
<proteinExistence type="predicted"/>
<gene>
    <name evidence="1" type="ORF">THAPSDRAFT_9007</name>
</gene>
<reference evidence="1 2" key="2">
    <citation type="journal article" date="2008" name="Nature">
        <title>The Phaeodactylum genome reveals the evolutionary history of diatom genomes.</title>
        <authorList>
            <person name="Bowler C."/>
            <person name="Allen A.E."/>
            <person name="Badger J.H."/>
            <person name="Grimwood J."/>
            <person name="Jabbari K."/>
            <person name="Kuo A."/>
            <person name="Maheswari U."/>
            <person name="Martens C."/>
            <person name="Maumus F."/>
            <person name="Otillar R.P."/>
            <person name="Rayko E."/>
            <person name="Salamov A."/>
            <person name="Vandepoele K."/>
            <person name="Beszteri B."/>
            <person name="Gruber A."/>
            <person name="Heijde M."/>
            <person name="Katinka M."/>
            <person name="Mock T."/>
            <person name="Valentin K."/>
            <person name="Verret F."/>
            <person name="Berges J.A."/>
            <person name="Brownlee C."/>
            <person name="Cadoret J.P."/>
            <person name="Chiovitti A."/>
            <person name="Choi C.J."/>
            <person name="Coesel S."/>
            <person name="De Martino A."/>
            <person name="Detter J.C."/>
            <person name="Durkin C."/>
            <person name="Falciatore A."/>
            <person name="Fournet J."/>
            <person name="Haruta M."/>
            <person name="Huysman M.J."/>
            <person name="Jenkins B.D."/>
            <person name="Jiroutova K."/>
            <person name="Jorgensen R.E."/>
            <person name="Joubert Y."/>
            <person name="Kaplan A."/>
            <person name="Kroger N."/>
            <person name="Kroth P.G."/>
            <person name="La Roche J."/>
            <person name="Lindquist E."/>
            <person name="Lommer M."/>
            <person name="Martin-Jezequel V."/>
            <person name="Lopez P.J."/>
            <person name="Lucas S."/>
            <person name="Mangogna M."/>
            <person name="McGinnis K."/>
            <person name="Medlin L.K."/>
            <person name="Montsant A."/>
            <person name="Oudot-Le Secq M.P."/>
            <person name="Napoli C."/>
            <person name="Obornik M."/>
            <person name="Parker M.S."/>
            <person name="Petit J.L."/>
            <person name="Porcel B.M."/>
            <person name="Poulsen N."/>
            <person name="Robison M."/>
            <person name="Rychlewski L."/>
            <person name="Rynearson T.A."/>
            <person name="Schmutz J."/>
            <person name="Shapiro H."/>
            <person name="Siaut M."/>
            <person name="Stanley M."/>
            <person name="Sussman M.R."/>
            <person name="Taylor A.R."/>
            <person name="Vardi A."/>
            <person name="von Dassow P."/>
            <person name="Vyverman W."/>
            <person name="Willis A."/>
            <person name="Wyrwicz L.S."/>
            <person name="Rokhsar D.S."/>
            <person name="Weissenbach J."/>
            <person name="Armbrust E.V."/>
            <person name="Green B.R."/>
            <person name="Van de Peer Y."/>
            <person name="Grigoriev I.V."/>
        </authorList>
    </citation>
    <scope>NUCLEOTIDE SEQUENCE [LARGE SCALE GENOMIC DNA]</scope>
    <source>
        <strain evidence="1 2">CCMP1335</strain>
    </source>
</reference>